<dbReference type="Proteomes" id="UP000438429">
    <property type="component" value="Unassembled WGS sequence"/>
</dbReference>
<proteinExistence type="predicted"/>
<feature type="region of interest" description="Disordered" evidence="1">
    <location>
        <begin position="52"/>
        <end position="73"/>
    </location>
</feature>
<reference evidence="2 3" key="1">
    <citation type="submission" date="2019-06" db="EMBL/GenBank/DDBJ databases">
        <title>Draft genomes of female and male turbot (Scophthalmus maximus).</title>
        <authorList>
            <person name="Xu H."/>
            <person name="Xu X.-W."/>
            <person name="Shao C."/>
            <person name="Chen S."/>
        </authorList>
    </citation>
    <scope>NUCLEOTIDE SEQUENCE [LARGE SCALE GENOMIC DNA]</scope>
    <source>
        <strain evidence="2">Ysfricsl-2016a</strain>
        <tissue evidence="2">Blood</tissue>
    </source>
</reference>
<organism evidence="2 3">
    <name type="scientific">Scophthalmus maximus</name>
    <name type="common">Turbot</name>
    <name type="synonym">Psetta maxima</name>
    <dbReference type="NCBI Taxonomy" id="52904"/>
    <lineage>
        <taxon>Eukaryota</taxon>
        <taxon>Metazoa</taxon>
        <taxon>Chordata</taxon>
        <taxon>Craniata</taxon>
        <taxon>Vertebrata</taxon>
        <taxon>Euteleostomi</taxon>
        <taxon>Actinopterygii</taxon>
        <taxon>Neopterygii</taxon>
        <taxon>Teleostei</taxon>
        <taxon>Neoteleostei</taxon>
        <taxon>Acanthomorphata</taxon>
        <taxon>Carangaria</taxon>
        <taxon>Pleuronectiformes</taxon>
        <taxon>Pleuronectoidei</taxon>
        <taxon>Scophthalmidae</taxon>
        <taxon>Scophthalmus</taxon>
    </lineage>
</organism>
<gene>
    <name evidence="2" type="ORF">F2P81_018822</name>
</gene>
<protein>
    <submittedName>
        <fullName evidence="2">Uncharacterized protein</fullName>
    </submittedName>
</protein>
<accession>A0A6A4S971</accession>
<feature type="compositionally biased region" description="Basic and acidic residues" evidence="1">
    <location>
        <begin position="1"/>
        <end position="13"/>
    </location>
</feature>
<comment type="caution">
    <text evidence="2">The sequence shown here is derived from an EMBL/GenBank/DDBJ whole genome shotgun (WGS) entry which is preliminary data.</text>
</comment>
<evidence type="ECO:0000313" key="3">
    <source>
        <dbReference type="Proteomes" id="UP000438429"/>
    </source>
</evidence>
<feature type="compositionally biased region" description="Acidic residues" evidence="1">
    <location>
        <begin position="14"/>
        <end position="25"/>
    </location>
</feature>
<sequence>MREMDEMKKMGKQEEEEEEEEEEDVYFVCVSGIGPDADEYRRASRQLEVLESGDRLQGITGREDDGSYSFNDS</sequence>
<dbReference type="AlphaFoldDB" id="A0A6A4S971"/>
<evidence type="ECO:0000313" key="2">
    <source>
        <dbReference type="EMBL" id="KAF0029717.1"/>
    </source>
</evidence>
<feature type="region of interest" description="Disordered" evidence="1">
    <location>
        <begin position="1"/>
        <end position="25"/>
    </location>
</feature>
<evidence type="ECO:0000256" key="1">
    <source>
        <dbReference type="SAM" id="MobiDB-lite"/>
    </source>
</evidence>
<dbReference type="EMBL" id="VEVO01000016">
    <property type="protein sequence ID" value="KAF0029717.1"/>
    <property type="molecule type" value="Genomic_DNA"/>
</dbReference>
<name>A0A6A4S971_SCOMX</name>